<dbReference type="Proteomes" id="UP000199283">
    <property type="component" value="Unassembled WGS sequence"/>
</dbReference>
<dbReference type="InterPro" id="IPR029017">
    <property type="entry name" value="Enolase-like_N"/>
</dbReference>
<dbReference type="PANTHER" id="PTHR48080:SF2">
    <property type="entry name" value="D-GALACTONATE DEHYDRATASE"/>
    <property type="match status" value="1"/>
</dbReference>
<feature type="domain" description="Mandelate racemase/muconate lactonizing enzyme C-terminal" evidence="2">
    <location>
        <begin position="150"/>
        <end position="247"/>
    </location>
</feature>
<dbReference type="InterPro" id="IPR013342">
    <property type="entry name" value="Mandelate_racemase_C"/>
</dbReference>
<dbReference type="CDD" id="cd03316">
    <property type="entry name" value="MR_like"/>
    <property type="match status" value="1"/>
</dbReference>
<dbReference type="InterPro" id="IPR029065">
    <property type="entry name" value="Enolase_C-like"/>
</dbReference>
<dbReference type="SMART" id="SM00922">
    <property type="entry name" value="MR_MLE"/>
    <property type="match status" value="1"/>
</dbReference>
<dbReference type="InterPro" id="IPR018110">
    <property type="entry name" value="Mandel_Rmase/mucon_lact_enz_CS"/>
</dbReference>
<dbReference type="RefSeq" id="WP_092764572.1">
    <property type="nucleotide sequence ID" value="NZ_FNZQ01000007.1"/>
</dbReference>
<sequence length="379" mass="40234">MTCVIERVEAVSFRVPVKVPVATSFGVMRDRPAVFVKLTAQDGVFGWGEIFANWPAAAAEHRAQLLVQDICDLVVGARVNKAGDLFDRLTEQTHIRALQSGEWGPFRQVIAGLDIALHDMFARRDGMSVARFLNKDAADAVPTYASGIAIGAAPELIARARAAGHEAFKVKIGFDGRRDLNTLHTMAETLHTGKQLMADVNQAWSVKEALSFAAQIDAMGLGWLEEPVRADLPTADWAELAAGFKTPLAGGENIAGHTEFAAAISARHLSVVQPDIVKWGGLSGCASVARNVRDAGLRYCPHFLGGGIGLIASGHLLAAVGGDGMLEVDVNPNPLRDAFDAAGVQGSGLFAISEAPGLGVEQLPEELAQYQTLSLEARV</sequence>
<dbReference type="InterPro" id="IPR013341">
    <property type="entry name" value="Mandelate_racemase_N_dom"/>
</dbReference>
<dbReference type="EMBL" id="FNZQ01000007">
    <property type="protein sequence ID" value="SEL64411.1"/>
    <property type="molecule type" value="Genomic_DNA"/>
</dbReference>
<dbReference type="Pfam" id="PF13378">
    <property type="entry name" value="MR_MLE_C"/>
    <property type="match status" value="1"/>
</dbReference>
<evidence type="ECO:0000256" key="1">
    <source>
        <dbReference type="ARBA" id="ARBA00023239"/>
    </source>
</evidence>
<dbReference type="Gene3D" id="3.20.20.120">
    <property type="entry name" value="Enolase-like C-terminal domain"/>
    <property type="match status" value="1"/>
</dbReference>
<dbReference type="InterPro" id="IPR036849">
    <property type="entry name" value="Enolase-like_C_sf"/>
</dbReference>
<dbReference type="OrthoDB" id="9802699at2"/>
<accession>A0A1H7RVU8</accession>
<dbReference type="STRING" id="188906.SAMN04488526_3164"/>
<organism evidence="3 4">
    <name type="scientific">Jannaschia helgolandensis</name>
    <dbReference type="NCBI Taxonomy" id="188906"/>
    <lineage>
        <taxon>Bacteria</taxon>
        <taxon>Pseudomonadati</taxon>
        <taxon>Pseudomonadota</taxon>
        <taxon>Alphaproteobacteria</taxon>
        <taxon>Rhodobacterales</taxon>
        <taxon>Roseobacteraceae</taxon>
        <taxon>Jannaschia</taxon>
    </lineage>
</organism>
<dbReference type="SFLD" id="SFLDS00001">
    <property type="entry name" value="Enolase"/>
    <property type="match status" value="1"/>
</dbReference>
<dbReference type="AlphaFoldDB" id="A0A1H7RVU8"/>
<gene>
    <name evidence="3" type="ORF">SAMN04488526_3164</name>
</gene>
<name>A0A1H7RVU8_9RHOB</name>
<dbReference type="Pfam" id="PF02746">
    <property type="entry name" value="MR_MLE_N"/>
    <property type="match status" value="1"/>
</dbReference>
<keyword evidence="4" id="KW-1185">Reference proteome</keyword>
<evidence type="ECO:0000259" key="2">
    <source>
        <dbReference type="SMART" id="SM00922"/>
    </source>
</evidence>
<dbReference type="SFLD" id="SFLDG00179">
    <property type="entry name" value="mandelate_racemase"/>
    <property type="match status" value="1"/>
</dbReference>
<dbReference type="PANTHER" id="PTHR48080">
    <property type="entry name" value="D-GALACTONATE DEHYDRATASE-RELATED"/>
    <property type="match status" value="1"/>
</dbReference>
<dbReference type="InterPro" id="IPR034593">
    <property type="entry name" value="DgoD-like"/>
</dbReference>
<dbReference type="PROSITE" id="PS00909">
    <property type="entry name" value="MR_MLE_2"/>
    <property type="match status" value="1"/>
</dbReference>
<dbReference type="GO" id="GO:0009063">
    <property type="term" value="P:amino acid catabolic process"/>
    <property type="evidence" value="ECO:0007669"/>
    <property type="project" value="InterPro"/>
</dbReference>
<dbReference type="GO" id="GO:0016829">
    <property type="term" value="F:lyase activity"/>
    <property type="evidence" value="ECO:0007669"/>
    <property type="project" value="UniProtKB-KW"/>
</dbReference>
<dbReference type="SUPFAM" id="SSF51604">
    <property type="entry name" value="Enolase C-terminal domain-like"/>
    <property type="match status" value="1"/>
</dbReference>
<keyword evidence="1" id="KW-0456">Lyase</keyword>
<evidence type="ECO:0000313" key="4">
    <source>
        <dbReference type="Proteomes" id="UP000199283"/>
    </source>
</evidence>
<evidence type="ECO:0000313" key="3">
    <source>
        <dbReference type="EMBL" id="SEL64411.1"/>
    </source>
</evidence>
<dbReference type="SUPFAM" id="SSF54826">
    <property type="entry name" value="Enolase N-terminal domain-like"/>
    <property type="match status" value="1"/>
</dbReference>
<dbReference type="Gene3D" id="3.30.390.10">
    <property type="entry name" value="Enolase-like, N-terminal domain"/>
    <property type="match status" value="1"/>
</dbReference>
<proteinExistence type="predicted"/>
<dbReference type="GO" id="GO:0000287">
    <property type="term" value="F:magnesium ion binding"/>
    <property type="evidence" value="ECO:0007669"/>
    <property type="project" value="UniProtKB-ARBA"/>
</dbReference>
<protein>
    <submittedName>
        <fullName evidence="3">L-alanine-DL-glutamate epimerase</fullName>
    </submittedName>
</protein>
<reference evidence="3 4" key="1">
    <citation type="submission" date="2016-10" db="EMBL/GenBank/DDBJ databases">
        <authorList>
            <person name="de Groot N.N."/>
        </authorList>
    </citation>
    <scope>NUCLEOTIDE SEQUENCE [LARGE SCALE GENOMIC DNA]</scope>
    <source>
        <strain evidence="3 4">DSM 14858</strain>
    </source>
</reference>